<evidence type="ECO:0000313" key="5">
    <source>
        <dbReference type="EMBL" id="MBR1369961.1"/>
    </source>
</evidence>
<dbReference type="InterPro" id="IPR014777">
    <property type="entry name" value="4pyrrole_Mease_sub1"/>
</dbReference>
<dbReference type="AlphaFoldDB" id="A0A8J7W7P9"/>
<dbReference type="PROSITE" id="PS00839">
    <property type="entry name" value="SUMT_1"/>
    <property type="match status" value="1"/>
</dbReference>
<comment type="similarity">
    <text evidence="3">Belongs to the precorrin methyltransferase family.</text>
</comment>
<evidence type="ECO:0000313" key="6">
    <source>
        <dbReference type="Proteomes" id="UP000730161"/>
    </source>
</evidence>
<accession>A0A8J7W7P9</accession>
<gene>
    <name evidence="5" type="ORF">RJ53_10925</name>
</gene>
<dbReference type="InterPro" id="IPR012382">
    <property type="entry name" value="CobI/CbiL"/>
</dbReference>
<dbReference type="SUPFAM" id="SSF53790">
    <property type="entry name" value="Tetrapyrrole methylase"/>
    <property type="match status" value="1"/>
</dbReference>
<name>A0A8J7W7P9_9EURY</name>
<keyword evidence="2" id="KW-0169">Cobalamin biosynthesis</keyword>
<dbReference type="PANTHER" id="PTHR43467:SF2">
    <property type="entry name" value="COBALT-PRECORRIN-2 C(20)-METHYLTRANSFERASE"/>
    <property type="match status" value="1"/>
</dbReference>
<dbReference type="OrthoDB" id="23546at2157"/>
<dbReference type="CDD" id="cd11645">
    <property type="entry name" value="Precorrin_2_C20_MT"/>
    <property type="match status" value="1"/>
</dbReference>
<comment type="caution">
    <text evidence="5">The sequence shown here is derived from an EMBL/GenBank/DDBJ whole genome shotgun (WGS) entry which is preliminary data.</text>
</comment>
<proteinExistence type="inferred from homology"/>
<organism evidence="5 6">
    <name type="scientific">Methanocalculus chunghsingensis</name>
    <dbReference type="NCBI Taxonomy" id="156457"/>
    <lineage>
        <taxon>Archaea</taxon>
        <taxon>Methanobacteriati</taxon>
        <taxon>Methanobacteriota</taxon>
        <taxon>Stenosarchaea group</taxon>
        <taxon>Methanomicrobia</taxon>
        <taxon>Methanomicrobiales</taxon>
        <taxon>Methanocalculaceae</taxon>
        <taxon>Methanocalculus</taxon>
    </lineage>
</organism>
<dbReference type="RefSeq" id="WP_211531720.1">
    <property type="nucleotide sequence ID" value="NZ_JWHL01000027.1"/>
</dbReference>
<dbReference type="PANTHER" id="PTHR43467">
    <property type="entry name" value="COBALT-PRECORRIN-2 C(20)-METHYLTRANSFERASE"/>
    <property type="match status" value="1"/>
</dbReference>
<evidence type="ECO:0000256" key="2">
    <source>
        <dbReference type="ARBA" id="ARBA00022573"/>
    </source>
</evidence>
<dbReference type="Pfam" id="PF00590">
    <property type="entry name" value="TP_methylase"/>
    <property type="match status" value="1"/>
</dbReference>
<dbReference type="PIRSF" id="PIRSF036427">
    <property type="entry name" value="Precrrn-2_mtase"/>
    <property type="match status" value="1"/>
</dbReference>
<comment type="pathway">
    <text evidence="1">Cofactor biosynthesis; adenosylcobalamin biosynthesis.</text>
</comment>
<dbReference type="InterPro" id="IPR000878">
    <property type="entry name" value="4pyrrol_Mease"/>
</dbReference>
<evidence type="ECO:0000256" key="3">
    <source>
        <dbReference type="PIRNR" id="PIRNR036427"/>
    </source>
</evidence>
<reference evidence="5" key="1">
    <citation type="submission" date="2014-12" db="EMBL/GenBank/DDBJ databases">
        <authorList>
            <person name="Huang H.-H."/>
            <person name="Chen S.-C."/>
            <person name="Lai M.-C."/>
        </authorList>
    </citation>
    <scope>NUCLEOTIDE SEQUENCE</scope>
    <source>
        <strain evidence="5">K1F9705b</strain>
    </source>
</reference>
<dbReference type="GO" id="GO:0030788">
    <property type="term" value="F:precorrin-2 C20-methyltransferase activity"/>
    <property type="evidence" value="ECO:0007669"/>
    <property type="project" value="InterPro"/>
</dbReference>
<sequence>MLIAVGLGPGDPELLTIKAARLLREADAVFVPGEMAYDLVAPYRSDAVTLDFPMTHDEVFIERCMEENADRIAPAALSGTAVFGIIGDPNFFSTFSRLTAILQRKHPEIVCETVPGISSITAFSSVAQIPISSSFSVSDGSKEEVAIRLKVRRPQEMADQLRRDGYTEFALIERMYMDGMSVFTGNDLPEESSYFSVLYARK</sequence>
<dbReference type="GO" id="GO:0009236">
    <property type="term" value="P:cobalamin biosynthetic process"/>
    <property type="evidence" value="ECO:0007669"/>
    <property type="project" value="UniProtKB-UniRule"/>
</dbReference>
<protein>
    <submittedName>
        <fullName evidence="5">Cobalt-precorrin-2 C(20)-methyltransferase</fullName>
    </submittedName>
</protein>
<dbReference type="InterPro" id="IPR035996">
    <property type="entry name" value="4pyrrol_Methylase_sf"/>
</dbReference>
<dbReference type="Proteomes" id="UP000730161">
    <property type="component" value="Unassembled WGS sequence"/>
</dbReference>
<dbReference type="InterPro" id="IPR003043">
    <property type="entry name" value="Uropor_MeTrfase_CS"/>
</dbReference>
<dbReference type="Gene3D" id="3.40.1010.10">
    <property type="entry name" value="Cobalt-precorrin-4 Transmethylase, Domain 1"/>
    <property type="match status" value="1"/>
</dbReference>
<dbReference type="EMBL" id="JWHL01000027">
    <property type="protein sequence ID" value="MBR1369961.1"/>
    <property type="molecule type" value="Genomic_DNA"/>
</dbReference>
<keyword evidence="6" id="KW-1185">Reference proteome</keyword>
<dbReference type="NCBIfam" id="NF004060">
    <property type="entry name" value="PRK05576.1-3"/>
    <property type="match status" value="1"/>
</dbReference>
<evidence type="ECO:0000259" key="4">
    <source>
        <dbReference type="Pfam" id="PF00590"/>
    </source>
</evidence>
<evidence type="ECO:0000256" key="1">
    <source>
        <dbReference type="ARBA" id="ARBA00004953"/>
    </source>
</evidence>
<feature type="domain" description="Tetrapyrrole methylase" evidence="4">
    <location>
        <begin position="1"/>
        <end position="141"/>
    </location>
</feature>